<feature type="region of interest" description="Disordered" evidence="10">
    <location>
        <begin position="1"/>
        <end position="49"/>
    </location>
</feature>
<evidence type="ECO:0000256" key="2">
    <source>
        <dbReference type="ARBA" id="ARBA00004436"/>
    </source>
</evidence>
<accession>A0AAD9NV24</accession>
<dbReference type="GO" id="GO:0042645">
    <property type="term" value="C:mitochondrial nucleoid"/>
    <property type="evidence" value="ECO:0007669"/>
    <property type="project" value="UniProtKB-SubCell"/>
</dbReference>
<dbReference type="AlphaFoldDB" id="A0AAD9NV24"/>
<evidence type="ECO:0000256" key="9">
    <source>
        <dbReference type="ARBA" id="ARBA00023271"/>
    </source>
</evidence>
<dbReference type="Gene3D" id="3.40.50.300">
    <property type="entry name" value="P-loop containing nucleotide triphosphate hydrolases"/>
    <property type="match status" value="1"/>
</dbReference>
<evidence type="ECO:0000256" key="7">
    <source>
        <dbReference type="ARBA" id="ARBA00023128"/>
    </source>
</evidence>
<evidence type="ECO:0000313" key="12">
    <source>
        <dbReference type="EMBL" id="KAK2183460.1"/>
    </source>
</evidence>
<dbReference type="InterPro" id="IPR003959">
    <property type="entry name" value="ATPase_AAA_core"/>
</dbReference>
<dbReference type="Pfam" id="PF00004">
    <property type="entry name" value="AAA"/>
    <property type="match status" value="1"/>
</dbReference>
<evidence type="ECO:0000256" key="6">
    <source>
        <dbReference type="ARBA" id="ARBA00023054"/>
    </source>
</evidence>
<reference evidence="12" key="1">
    <citation type="journal article" date="2023" name="Mol. Biol. Evol.">
        <title>Third-Generation Sequencing Reveals the Adaptive Role of the Epigenome in Three Deep-Sea Polychaetes.</title>
        <authorList>
            <person name="Perez M."/>
            <person name="Aroh O."/>
            <person name="Sun Y."/>
            <person name="Lan Y."/>
            <person name="Juniper S.K."/>
            <person name="Young C.R."/>
            <person name="Angers B."/>
            <person name="Qian P.Y."/>
        </authorList>
    </citation>
    <scope>NUCLEOTIDE SEQUENCE</scope>
    <source>
        <strain evidence="12">R07B-5</strain>
    </source>
</reference>
<dbReference type="SUPFAM" id="SSF52540">
    <property type="entry name" value="P-loop containing nucleoside triphosphate hydrolases"/>
    <property type="match status" value="1"/>
</dbReference>
<dbReference type="GO" id="GO:0005743">
    <property type="term" value="C:mitochondrial inner membrane"/>
    <property type="evidence" value="ECO:0007669"/>
    <property type="project" value="UniProtKB-SubCell"/>
</dbReference>
<feature type="compositionally biased region" description="Pro residues" evidence="10">
    <location>
        <begin position="15"/>
        <end position="26"/>
    </location>
</feature>
<dbReference type="FunFam" id="3.40.50.300:FF:000470">
    <property type="entry name" value="ATPase family, AAA domain containing 3A"/>
    <property type="match status" value="1"/>
</dbReference>
<organism evidence="12 13">
    <name type="scientific">Ridgeia piscesae</name>
    <name type="common">Tubeworm</name>
    <dbReference type="NCBI Taxonomy" id="27915"/>
    <lineage>
        <taxon>Eukaryota</taxon>
        <taxon>Metazoa</taxon>
        <taxon>Spiralia</taxon>
        <taxon>Lophotrochozoa</taxon>
        <taxon>Annelida</taxon>
        <taxon>Polychaeta</taxon>
        <taxon>Sedentaria</taxon>
        <taxon>Canalipalpata</taxon>
        <taxon>Sabellida</taxon>
        <taxon>Siboglinidae</taxon>
        <taxon>Ridgeia</taxon>
    </lineage>
</organism>
<feature type="region of interest" description="Disordered" evidence="10">
    <location>
        <begin position="273"/>
        <end position="293"/>
    </location>
</feature>
<dbReference type="PANTHER" id="PTHR23075">
    <property type="entry name" value="PUTATIVE ATP-ASE"/>
    <property type="match status" value="1"/>
</dbReference>
<proteinExistence type="predicted"/>
<name>A0AAD9NV24_RIDPI</name>
<dbReference type="PANTHER" id="PTHR23075:SF0">
    <property type="entry name" value="ATPASE FAMILY AAA DOMAIN-CONTAINING PROTEIN 3"/>
    <property type="match status" value="1"/>
</dbReference>
<protein>
    <recommendedName>
        <fullName evidence="11">AAA+ ATPase domain-containing protein</fullName>
    </recommendedName>
</protein>
<dbReference type="InterPro" id="IPR027417">
    <property type="entry name" value="P-loop_NTPase"/>
</dbReference>
<sequence length="736" mass="83241">MSWLFGMNKGQNVPEFPPQFPLPPPDGGGDDGKKGSDSQGQLDKSKMEAYRFDSAALERAAKAAKDLEKSSHAKEALDLAKMQEQTTQLEHQTKYKTLLSTIHGLAKMFDSPNECKGDDSKTEGSASLIVTLSSLTMTCHDSHKPVALLFTSEEPSVVFARKQPSDDKQWFDLQHRRGVSPHLLLYLQNHHPHASTSTNSVCFTRSMKFADINCPEQSRHIRSRTSPLLQQSSPHVKWLLPLAHQKMAKEAEYEAHIEQLKAEQIRVAQDEKRKTLAEETRQHQSRAEYQDRLSRQRYDDQLAQQAKMQEQTLKQQEDSVARQEAMRRKTVEHESELRKQNDLARVKAEIKAKAEMERDNRDVILEQIRVKALERRRTILESIQTAGTVLGSGLQAFITDWDKITAAAAGLSMLAVGVYTAKYGTSMMARYIEARLGKPSLIRETSRLAVTQAIRHPILPSLEERLRDIAIATRHTKKNKGYYRNILFYGPPGTGKTMFAKSLAQHSGMDYAIMTGGDVAPMGRDGVTAMHRVFDWAKASRQGVLLFVDEADAFLRKRSQEVISEDLRATLNAFLYRTGEQSDKFMLVLASNQPEQFDWAINDRIDEMVEFDVPDVDERERMVRLYFDKFVLQPATEGKRRLKVAQFDYGVKCTEIAKCTQGLSGREIAKLGVAWQAAAYASDTGVLTEKMIDEKVAMAMKAREKKVLWQQTQGTSDMAMSPKQISMFSHPLPTKN</sequence>
<evidence type="ECO:0000256" key="1">
    <source>
        <dbReference type="ARBA" id="ARBA00004273"/>
    </source>
</evidence>
<evidence type="ECO:0000256" key="3">
    <source>
        <dbReference type="ARBA" id="ARBA00022741"/>
    </source>
</evidence>
<keyword evidence="13" id="KW-1185">Reference proteome</keyword>
<keyword evidence="5" id="KW-0067">ATP-binding</keyword>
<keyword evidence="6" id="KW-0175">Coiled coil</keyword>
<evidence type="ECO:0000259" key="11">
    <source>
        <dbReference type="SMART" id="SM00382"/>
    </source>
</evidence>
<dbReference type="SMART" id="SM00382">
    <property type="entry name" value="AAA"/>
    <property type="match status" value="1"/>
</dbReference>
<feature type="domain" description="AAA+ ATPase" evidence="11">
    <location>
        <begin position="482"/>
        <end position="615"/>
    </location>
</feature>
<dbReference type="GO" id="GO:0016887">
    <property type="term" value="F:ATP hydrolysis activity"/>
    <property type="evidence" value="ECO:0007669"/>
    <property type="project" value="InterPro"/>
</dbReference>
<dbReference type="InterPro" id="IPR021911">
    <property type="entry name" value="ATAD3_N"/>
</dbReference>
<dbReference type="CDD" id="cd19512">
    <property type="entry name" value="RecA-like_ATAD3-like"/>
    <property type="match status" value="1"/>
</dbReference>
<comment type="caution">
    <text evidence="12">The sequence shown here is derived from an EMBL/GenBank/DDBJ whole genome shotgun (WGS) entry which is preliminary data.</text>
</comment>
<keyword evidence="8" id="KW-0472">Membrane</keyword>
<evidence type="ECO:0000256" key="8">
    <source>
        <dbReference type="ARBA" id="ARBA00023136"/>
    </source>
</evidence>
<evidence type="ECO:0000256" key="4">
    <source>
        <dbReference type="ARBA" id="ARBA00022792"/>
    </source>
</evidence>
<comment type="subcellular location">
    <subcellularLocation>
        <location evidence="1">Mitochondrion inner membrane</location>
    </subcellularLocation>
    <subcellularLocation>
        <location evidence="2">Mitochondrion matrix</location>
        <location evidence="2">Mitochondrion nucleoid</location>
    </subcellularLocation>
</comment>
<dbReference type="Pfam" id="PF12037">
    <property type="entry name" value="ATAD3_N"/>
    <property type="match status" value="2"/>
</dbReference>
<dbReference type="InterPro" id="IPR003593">
    <property type="entry name" value="AAA+_ATPase"/>
</dbReference>
<evidence type="ECO:0000256" key="5">
    <source>
        <dbReference type="ARBA" id="ARBA00022840"/>
    </source>
</evidence>
<dbReference type="Proteomes" id="UP001209878">
    <property type="component" value="Unassembled WGS sequence"/>
</dbReference>
<gene>
    <name evidence="12" type="ORF">NP493_312g07014</name>
</gene>
<keyword evidence="9" id="KW-1135">Mitochondrion nucleoid</keyword>
<dbReference type="GO" id="GO:0005524">
    <property type="term" value="F:ATP binding"/>
    <property type="evidence" value="ECO:0007669"/>
    <property type="project" value="UniProtKB-KW"/>
</dbReference>
<evidence type="ECO:0000256" key="10">
    <source>
        <dbReference type="SAM" id="MobiDB-lite"/>
    </source>
</evidence>
<keyword evidence="7" id="KW-0496">Mitochondrion</keyword>
<dbReference type="GO" id="GO:0008270">
    <property type="term" value="F:zinc ion binding"/>
    <property type="evidence" value="ECO:0007669"/>
    <property type="project" value="TreeGrafter"/>
</dbReference>
<evidence type="ECO:0000313" key="13">
    <source>
        <dbReference type="Proteomes" id="UP001209878"/>
    </source>
</evidence>
<keyword evidence="4" id="KW-0999">Mitochondrion inner membrane</keyword>
<dbReference type="GO" id="GO:0007005">
    <property type="term" value="P:mitochondrion organization"/>
    <property type="evidence" value="ECO:0007669"/>
    <property type="project" value="TreeGrafter"/>
</dbReference>
<keyword evidence="3" id="KW-0547">Nucleotide-binding</keyword>
<dbReference type="EMBL" id="JAODUO010000311">
    <property type="protein sequence ID" value="KAK2183460.1"/>
    <property type="molecule type" value="Genomic_DNA"/>
</dbReference>